<dbReference type="EMBL" id="BMAV01003902">
    <property type="protein sequence ID" value="GFY43860.1"/>
    <property type="molecule type" value="Genomic_DNA"/>
</dbReference>
<evidence type="ECO:0000313" key="1">
    <source>
        <dbReference type="EMBL" id="GFY43860.1"/>
    </source>
</evidence>
<dbReference type="Proteomes" id="UP000886998">
    <property type="component" value="Unassembled WGS sequence"/>
</dbReference>
<organism evidence="1 2">
    <name type="scientific">Trichonephila inaurata madagascariensis</name>
    <dbReference type="NCBI Taxonomy" id="2747483"/>
    <lineage>
        <taxon>Eukaryota</taxon>
        <taxon>Metazoa</taxon>
        <taxon>Ecdysozoa</taxon>
        <taxon>Arthropoda</taxon>
        <taxon>Chelicerata</taxon>
        <taxon>Arachnida</taxon>
        <taxon>Araneae</taxon>
        <taxon>Araneomorphae</taxon>
        <taxon>Entelegynae</taxon>
        <taxon>Araneoidea</taxon>
        <taxon>Nephilidae</taxon>
        <taxon>Trichonephila</taxon>
        <taxon>Trichonephila inaurata</taxon>
    </lineage>
</organism>
<proteinExistence type="predicted"/>
<accession>A0A8X7BU11</accession>
<reference evidence="1" key="1">
    <citation type="submission" date="2020-08" db="EMBL/GenBank/DDBJ databases">
        <title>Multicomponent nature underlies the extraordinary mechanical properties of spider dragline silk.</title>
        <authorList>
            <person name="Kono N."/>
            <person name="Nakamura H."/>
            <person name="Mori M."/>
            <person name="Yoshida Y."/>
            <person name="Ohtoshi R."/>
            <person name="Malay A.D."/>
            <person name="Moran D.A.P."/>
            <person name="Tomita M."/>
            <person name="Numata K."/>
            <person name="Arakawa K."/>
        </authorList>
    </citation>
    <scope>NUCLEOTIDE SEQUENCE</scope>
</reference>
<name>A0A8X7BU11_9ARAC</name>
<gene>
    <name evidence="1" type="ORF">TNIN_252011</name>
</gene>
<sequence length="95" mass="10918">MARGQRPPSLSFRIHRECASGLEAESREFSSSSKSDLELNFQDGFFIGGKKGIFICSSERVLDREGYGNERHRITGRRHFDNFFIELLVVFCGRQ</sequence>
<comment type="caution">
    <text evidence="1">The sequence shown here is derived from an EMBL/GenBank/DDBJ whole genome shotgun (WGS) entry which is preliminary data.</text>
</comment>
<keyword evidence="2" id="KW-1185">Reference proteome</keyword>
<dbReference type="AlphaFoldDB" id="A0A8X7BU11"/>
<protein>
    <submittedName>
        <fullName evidence="1">Uncharacterized protein</fullName>
    </submittedName>
</protein>
<evidence type="ECO:0000313" key="2">
    <source>
        <dbReference type="Proteomes" id="UP000886998"/>
    </source>
</evidence>